<feature type="chain" id="PRO_5012301437" evidence="1">
    <location>
        <begin position="24"/>
        <end position="228"/>
    </location>
</feature>
<evidence type="ECO:0000313" key="2">
    <source>
        <dbReference type="EMBL" id="SKC45743.1"/>
    </source>
</evidence>
<evidence type="ECO:0000256" key="1">
    <source>
        <dbReference type="SAM" id="SignalP"/>
    </source>
</evidence>
<dbReference type="RefSeq" id="WP_079685300.1">
    <property type="nucleotide sequence ID" value="NZ_FUZU01000001.1"/>
</dbReference>
<sequence length="228" mass="26064">MKVRTLVYLLLAVVSVAPHNVLSQQKETVKKRGYTLIFVNYDKAFDVKVKERMIKTFFDVYPVLVKGYNAHAVKEITFEIDTAYTGVAEASGAHVRYNPQWFRSHPGDIDVVTHEIMHIVQNYPGDAGPWWITEGIADYVRYVNGVDNAGGGWALPPYMEGQHYSNGYRVTARFLVWMEKQVKPGIVKILDRAMRTATYTDAIWQQQTGRSIDQLWSSYTENPIVARN</sequence>
<dbReference type="OrthoDB" id="211588at2"/>
<dbReference type="Proteomes" id="UP000190961">
    <property type="component" value="Unassembled WGS sequence"/>
</dbReference>
<organism evidence="2 3">
    <name type="scientific">Ohtaekwangia koreensis</name>
    <dbReference type="NCBI Taxonomy" id="688867"/>
    <lineage>
        <taxon>Bacteria</taxon>
        <taxon>Pseudomonadati</taxon>
        <taxon>Bacteroidota</taxon>
        <taxon>Cytophagia</taxon>
        <taxon>Cytophagales</taxon>
        <taxon>Fulvivirgaceae</taxon>
        <taxon>Ohtaekwangia</taxon>
    </lineage>
</organism>
<keyword evidence="3" id="KW-1185">Reference proteome</keyword>
<protein>
    <submittedName>
        <fullName evidence="2">Peptidase</fullName>
    </submittedName>
</protein>
<dbReference type="PANTHER" id="PTHR33321:SF12">
    <property type="entry name" value="PLANT BASIC SECRETORY PROTEIN (BSP) FAMILY PROTEIN"/>
    <property type="match status" value="1"/>
</dbReference>
<feature type="signal peptide" evidence="1">
    <location>
        <begin position="1"/>
        <end position="23"/>
    </location>
</feature>
<dbReference type="STRING" id="688867.SAMN05660236_0694"/>
<dbReference type="EMBL" id="FUZU01000001">
    <property type="protein sequence ID" value="SKC45743.1"/>
    <property type="molecule type" value="Genomic_DNA"/>
</dbReference>
<dbReference type="PANTHER" id="PTHR33321">
    <property type="match status" value="1"/>
</dbReference>
<name>A0A1T5J3D0_9BACT</name>
<dbReference type="Pfam" id="PF04450">
    <property type="entry name" value="BSP"/>
    <property type="match status" value="1"/>
</dbReference>
<keyword evidence="1" id="KW-0732">Signal</keyword>
<dbReference type="InterPro" id="IPR007541">
    <property type="entry name" value="Uncharacterised_BSP"/>
</dbReference>
<reference evidence="2 3" key="1">
    <citation type="submission" date="2017-02" db="EMBL/GenBank/DDBJ databases">
        <authorList>
            <person name="Peterson S.W."/>
        </authorList>
    </citation>
    <scope>NUCLEOTIDE SEQUENCE [LARGE SCALE GENOMIC DNA]</scope>
    <source>
        <strain evidence="2 3">DSM 25262</strain>
    </source>
</reference>
<accession>A0A1T5J3D0</accession>
<dbReference type="AlphaFoldDB" id="A0A1T5J3D0"/>
<gene>
    <name evidence="2" type="ORF">SAMN05660236_0694</name>
</gene>
<proteinExistence type="predicted"/>
<evidence type="ECO:0000313" key="3">
    <source>
        <dbReference type="Proteomes" id="UP000190961"/>
    </source>
</evidence>